<keyword evidence="4" id="KW-1185">Reference proteome</keyword>
<dbReference type="AlphaFoldDB" id="A0A8R1DF82"/>
<feature type="transmembrane region" description="Helical" evidence="1">
    <location>
        <begin position="320"/>
        <end position="339"/>
    </location>
</feature>
<feature type="domain" description="Receptor L-domain" evidence="2">
    <location>
        <begin position="90"/>
        <end position="201"/>
    </location>
</feature>
<proteinExistence type="predicted"/>
<dbReference type="InterPro" id="IPR053079">
    <property type="entry name" value="SPS2_domain"/>
</dbReference>
<dbReference type="InterPro" id="IPR019422">
    <property type="entry name" value="7TM_GPCR_serpentine_rcpt_Srh"/>
</dbReference>
<dbReference type="PANTHER" id="PTHR21662:SF23">
    <property type="entry name" value="RECEPTOR L-DOMAIN DOMAIN-CONTAINING PROTEIN"/>
    <property type="match status" value="1"/>
</dbReference>
<dbReference type="Gene3D" id="3.80.20.20">
    <property type="entry name" value="Receptor L-domain"/>
    <property type="match status" value="2"/>
</dbReference>
<organism evidence="3 4">
    <name type="scientific">Caenorhabditis japonica</name>
    <dbReference type="NCBI Taxonomy" id="281687"/>
    <lineage>
        <taxon>Eukaryota</taxon>
        <taxon>Metazoa</taxon>
        <taxon>Ecdysozoa</taxon>
        <taxon>Nematoda</taxon>
        <taxon>Chromadorea</taxon>
        <taxon>Rhabditida</taxon>
        <taxon>Rhabditina</taxon>
        <taxon>Rhabditomorpha</taxon>
        <taxon>Rhabditoidea</taxon>
        <taxon>Rhabditidae</taxon>
        <taxon>Peloderinae</taxon>
        <taxon>Caenorhabditis</taxon>
    </lineage>
</organism>
<dbReference type="InterPro" id="IPR000494">
    <property type="entry name" value="Rcpt_L-dom"/>
</dbReference>
<dbReference type="Proteomes" id="UP000005237">
    <property type="component" value="Unassembled WGS sequence"/>
</dbReference>
<keyword evidence="1" id="KW-1133">Transmembrane helix</keyword>
<reference evidence="4" key="1">
    <citation type="submission" date="2010-08" db="EMBL/GenBank/DDBJ databases">
        <authorList>
            <consortium name="Caenorhabditis japonica Sequencing Consortium"/>
            <person name="Wilson R.K."/>
        </authorList>
    </citation>
    <scope>NUCLEOTIDE SEQUENCE [LARGE SCALE GENOMIC DNA]</scope>
    <source>
        <strain evidence="4">DF5081</strain>
    </source>
</reference>
<accession>A0A8R1DF82</accession>
<protein>
    <recommendedName>
        <fullName evidence="2">Receptor L-domain domain-containing protein</fullName>
    </recommendedName>
</protein>
<dbReference type="PANTHER" id="PTHR21662">
    <property type="entry name" value="RECEPTOR PROTEIN-TYROSINE KINASE"/>
    <property type="match status" value="1"/>
</dbReference>
<evidence type="ECO:0000256" key="1">
    <source>
        <dbReference type="SAM" id="Phobius"/>
    </source>
</evidence>
<reference evidence="3" key="2">
    <citation type="submission" date="2022-06" db="UniProtKB">
        <authorList>
            <consortium name="EnsemblMetazoa"/>
        </authorList>
    </citation>
    <scope>IDENTIFICATION</scope>
    <source>
        <strain evidence="3">DF5081</strain>
    </source>
</reference>
<dbReference type="SUPFAM" id="SSF52058">
    <property type="entry name" value="L domain-like"/>
    <property type="match status" value="2"/>
</dbReference>
<dbReference type="EnsemblMetazoa" id="CJA00783.1">
    <property type="protein sequence ID" value="CJA00783.1"/>
    <property type="gene ID" value="WBGene00119987"/>
</dbReference>
<sequence>MSRVDYDSTSPPQRPIDIYNNNVLENLTFGNLSIIDSQFYIGNNLKLNAVPFCEQYGHLAPIVTSTNLKNCDGCVGGKISEATVKEFQNCTSIQSSYNYVTDIFLNYGTDMSPLKSIQIVRGYLEMYFTDATDMSFFENVKMISSNGDNSFDLNIHGNDNMTRFGMTSLETLVSTRGFFKINIELINSEFCLTTKEMDVFMKNNVQFGQLQAKYCENETRQGLCRFDSMPTLANGCVGIVGDVKIESGDEIHVAKLSNVTNIYGSLLIQNTSLVDFKFLANLQYITLLNGIGTSVGLIFENRYYVLYGESTRWKQYRKPFFVITIIYVPLVCLPSFLIIPEQEHARKVVFEVMKL</sequence>
<keyword evidence="1" id="KW-0812">Transmembrane</keyword>
<dbReference type="InterPro" id="IPR036941">
    <property type="entry name" value="Rcpt_L-dom_sf"/>
</dbReference>
<name>A0A8R1DF82_CAEJA</name>
<dbReference type="Pfam" id="PF10318">
    <property type="entry name" value="7TM_GPCR_Srh"/>
    <property type="match status" value="1"/>
</dbReference>
<evidence type="ECO:0000259" key="2">
    <source>
        <dbReference type="Pfam" id="PF01030"/>
    </source>
</evidence>
<evidence type="ECO:0000313" key="3">
    <source>
        <dbReference type="EnsemblMetazoa" id="CJA00783.1"/>
    </source>
</evidence>
<feature type="transmembrane region" description="Helical" evidence="1">
    <location>
        <begin position="278"/>
        <end position="299"/>
    </location>
</feature>
<dbReference type="Pfam" id="PF01030">
    <property type="entry name" value="Recep_L_domain"/>
    <property type="match status" value="1"/>
</dbReference>
<keyword evidence="1" id="KW-0472">Membrane</keyword>
<evidence type="ECO:0000313" key="4">
    <source>
        <dbReference type="Proteomes" id="UP000005237"/>
    </source>
</evidence>